<evidence type="ECO:0000313" key="2">
    <source>
        <dbReference type="Proteomes" id="UP000011648"/>
    </source>
</evidence>
<dbReference type="AlphaFoldDB" id="L9ZWC2"/>
<organism evidence="1 2">
    <name type="scientific">Natrialba taiwanensis DSM 12281</name>
    <dbReference type="NCBI Taxonomy" id="1230458"/>
    <lineage>
        <taxon>Archaea</taxon>
        <taxon>Methanobacteriati</taxon>
        <taxon>Methanobacteriota</taxon>
        <taxon>Stenosarchaea group</taxon>
        <taxon>Halobacteria</taxon>
        <taxon>Halobacteriales</taxon>
        <taxon>Natrialbaceae</taxon>
        <taxon>Natrialba</taxon>
    </lineage>
</organism>
<dbReference type="PROSITE" id="PS51257">
    <property type="entry name" value="PROKAR_LIPOPROTEIN"/>
    <property type="match status" value="1"/>
</dbReference>
<gene>
    <name evidence="1" type="ORF">C484_12856</name>
</gene>
<keyword evidence="2" id="KW-1185">Reference proteome</keyword>
<protein>
    <submittedName>
        <fullName evidence="1">Uncharacterized protein</fullName>
    </submittedName>
</protein>
<dbReference type="Proteomes" id="UP000011648">
    <property type="component" value="Unassembled WGS sequence"/>
</dbReference>
<accession>L9ZWC2</accession>
<dbReference type="RefSeq" id="WP_006826285.1">
    <property type="nucleotide sequence ID" value="NZ_AOIL01000048.1"/>
</dbReference>
<dbReference type="OrthoDB" id="167544at2157"/>
<evidence type="ECO:0000313" key="1">
    <source>
        <dbReference type="EMBL" id="ELY89892.1"/>
    </source>
</evidence>
<proteinExistence type="predicted"/>
<comment type="caution">
    <text evidence="1">The sequence shown here is derived from an EMBL/GenBank/DDBJ whole genome shotgun (WGS) entry which is preliminary data.</text>
</comment>
<dbReference type="PATRIC" id="fig|1230458.4.peg.2590"/>
<reference evidence="1 2" key="1">
    <citation type="journal article" date="2014" name="PLoS Genet.">
        <title>Phylogenetically driven sequencing of extremely halophilic archaea reveals strategies for static and dynamic osmo-response.</title>
        <authorList>
            <person name="Becker E.A."/>
            <person name="Seitzer P.M."/>
            <person name="Tritt A."/>
            <person name="Larsen D."/>
            <person name="Krusor M."/>
            <person name="Yao A.I."/>
            <person name="Wu D."/>
            <person name="Madern D."/>
            <person name="Eisen J.A."/>
            <person name="Darling A.E."/>
            <person name="Facciotti M.T."/>
        </authorList>
    </citation>
    <scope>NUCLEOTIDE SEQUENCE [LARGE SCALE GENOMIC DNA]</scope>
    <source>
        <strain evidence="1 2">DSM 12281</strain>
    </source>
</reference>
<dbReference type="EMBL" id="AOIL01000048">
    <property type="protein sequence ID" value="ELY89892.1"/>
    <property type="molecule type" value="Genomic_DNA"/>
</dbReference>
<sequence length="192" mass="20539">MHRRHFLAAAGIGLSITGGCLQSSLPTTGGEDPPPVAAETTVQYDIQQLGVRHGSSLQFDSATTGQLDVFDSSAAVHRTLSVADYDGETPASRAFVDETNFDTELLVHVTSVWPKRDFLGIRVRELDRTSDTLTGTATAIGDDPTEGDDTLAFPAALVRVSVGEETPESVEFTIVDYLENKKTVEEPISADA</sequence>
<name>L9ZWC2_9EURY</name>
<dbReference type="STRING" id="1230458.C484_12856"/>